<dbReference type="Proteomes" id="UP000693970">
    <property type="component" value="Unassembled WGS sequence"/>
</dbReference>
<organism evidence="1 2">
    <name type="scientific">Nitzschia inconspicua</name>
    <dbReference type="NCBI Taxonomy" id="303405"/>
    <lineage>
        <taxon>Eukaryota</taxon>
        <taxon>Sar</taxon>
        <taxon>Stramenopiles</taxon>
        <taxon>Ochrophyta</taxon>
        <taxon>Bacillariophyta</taxon>
        <taxon>Bacillariophyceae</taxon>
        <taxon>Bacillariophycidae</taxon>
        <taxon>Bacillariales</taxon>
        <taxon>Bacillariaceae</taxon>
        <taxon>Nitzschia</taxon>
    </lineage>
</organism>
<reference evidence="1" key="1">
    <citation type="journal article" date="2021" name="Sci. Rep.">
        <title>Diploid genomic architecture of Nitzschia inconspicua, an elite biomass production diatom.</title>
        <authorList>
            <person name="Oliver A."/>
            <person name="Podell S."/>
            <person name="Pinowska A."/>
            <person name="Traller J.C."/>
            <person name="Smith S.R."/>
            <person name="McClure R."/>
            <person name="Beliaev A."/>
            <person name="Bohutskyi P."/>
            <person name="Hill E.A."/>
            <person name="Rabines A."/>
            <person name="Zheng H."/>
            <person name="Allen L.Z."/>
            <person name="Kuo A."/>
            <person name="Grigoriev I.V."/>
            <person name="Allen A.E."/>
            <person name="Hazlebeck D."/>
            <person name="Allen E.E."/>
        </authorList>
    </citation>
    <scope>NUCLEOTIDE SEQUENCE</scope>
    <source>
        <strain evidence="1">Hildebrandi</strain>
    </source>
</reference>
<gene>
    <name evidence="1" type="ORF">IV203_031275</name>
</gene>
<reference evidence="1" key="2">
    <citation type="submission" date="2021-04" db="EMBL/GenBank/DDBJ databases">
        <authorList>
            <person name="Podell S."/>
        </authorList>
    </citation>
    <scope>NUCLEOTIDE SEQUENCE</scope>
    <source>
        <strain evidence="1">Hildebrandi</strain>
    </source>
</reference>
<sequence>MPPPIWKRCGNFSVMHYVLLTMYTDSQGLSPFEYFDSAQNDLDRSNDRFRLEKQQVNALLVQERVIDRVFQELFQLRQHSFSGTQMTAMEKIELSTWRASMRPLWKKSFLPFDPLK</sequence>
<evidence type="ECO:0000313" key="1">
    <source>
        <dbReference type="EMBL" id="KAG7368532.1"/>
    </source>
</evidence>
<keyword evidence="2" id="KW-1185">Reference proteome</keyword>
<evidence type="ECO:0000313" key="2">
    <source>
        <dbReference type="Proteomes" id="UP000693970"/>
    </source>
</evidence>
<accession>A0A9K3Q298</accession>
<dbReference type="AlphaFoldDB" id="A0A9K3Q298"/>
<comment type="caution">
    <text evidence="1">The sequence shown here is derived from an EMBL/GenBank/DDBJ whole genome shotgun (WGS) entry which is preliminary data.</text>
</comment>
<name>A0A9K3Q298_9STRA</name>
<protein>
    <submittedName>
        <fullName evidence="1">Uncharacterized protein</fullName>
    </submittedName>
</protein>
<dbReference type="EMBL" id="JAGRRH010000006">
    <property type="protein sequence ID" value="KAG7368532.1"/>
    <property type="molecule type" value="Genomic_DNA"/>
</dbReference>
<proteinExistence type="predicted"/>